<dbReference type="Proteomes" id="UP000298649">
    <property type="component" value="Chromosome circular"/>
</dbReference>
<name>A0A4D7YNV0_AGRTU</name>
<dbReference type="AlphaFoldDB" id="A0A4D7YNV0"/>
<reference evidence="1 2" key="1">
    <citation type="submission" date="2019-04" db="EMBL/GenBank/DDBJ databases">
        <title>Complete genome sequence of Agrobacterium tumefaciens CFBP7129.</title>
        <authorList>
            <person name="Haryono M."/>
            <person name="Lin Y.-C."/>
            <person name="Lai E.-M."/>
            <person name="Kuo C.-H."/>
        </authorList>
    </citation>
    <scope>NUCLEOTIDE SEQUENCE [LARGE SCALE GENOMIC DNA]</scope>
    <source>
        <strain evidence="1 2">CFBP7129</strain>
    </source>
</reference>
<organism evidence="1 2">
    <name type="scientific">Agrobacterium tumefaciens</name>
    <dbReference type="NCBI Taxonomy" id="358"/>
    <lineage>
        <taxon>Bacteria</taxon>
        <taxon>Pseudomonadati</taxon>
        <taxon>Pseudomonadota</taxon>
        <taxon>Alphaproteobacteria</taxon>
        <taxon>Hyphomicrobiales</taxon>
        <taxon>Rhizobiaceae</taxon>
        <taxon>Rhizobium/Agrobacterium group</taxon>
        <taxon>Agrobacterium</taxon>
        <taxon>Agrobacterium tumefaciens complex</taxon>
    </lineage>
</organism>
<proteinExistence type="predicted"/>
<gene>
    <name evidence="1" type="ORF">CFBP7129_02195</name>
</gene>
<accession>A0A4D7YNV0</accession>
<evidence type="ECO:0000313" key="2">
    <source>
        <dbReference type="Proteomes" id="UP000298649"/>
    </source>
</evidence>
<dbReference type="EMBL" id="CP039922">
    <property type="protein sequence ID" value="QCL93134.1"/>
    <property type="molecule type" value="Genomic_DNA"/>
</dbReference>
<sequence length="124" mass="13750">MTRDLDVFGRILMKEVRDLTISSYDRMASGTIKSITGKKIHALTTPFNEDQKEVIKSIVLTQIDAAIHNFLWLIERKGDSTFPLFLEGGVPPVDLAAASDGLTGELYSDEGWIAQYSVNESSIE</sequence>
<evidence type="ECO:0000313" key="1">
    <source>
        <dbReference type="EMBL" id="QCL93134.1"/>
    </source>
</evidence>
<dbReference type="RefSeq" id="WP_137002998.1">
    <property type="nucleotide sequence ID" value="NZ_CP039922.1"/>
</dbReference>
<protein>
    <submittedName>
        <fullName evidence="1">Uncharacterized protein</fullName>
    </submittedName>
</protein>